<proteinExistence type="predicted"/>
<evidence type="ECO:0000256" key="2">
    <source>
        <dbReference type="SAM" id="Phobius"/>
    </source>
</evidence>
<evidence type="ECO:0000256" key="1">
    <source>
        <dbReference type="SAM" id="MobiDB-lite"/>
    </source>
</evidence>
<feature type="region of interest" description="Disordered" evidence="1">
    <location>
        <begin position="1"/>
        <end position="32"/>
    </location>
</feature>
<feature type="region of interest" description="Disordered" evidence="1">
    <location>
        <begin position="195"/>
        <end position="214"/>
    </location>
</feature>
<reference evidence="3 5" key="1">
    <citation type="submission" date="2018-06" db="EMBL/GenBank/DDBJ databases">
        <title>Genomic Encyclopedia of Type Strains, Phase III (KMG-III): the genomes of soil and plant-associated and newly described type strains.</title>
        <authorList>
            <person name="Whitman W."/>
        </authorList>
    </citation>
    <scope>NUCLEOTIDE SEQUENCE [LARGE SCALE GENOMIC DNA]</scope>
    <source>
        <strain evidence="3 5">CECT 7022</strain>
    </source>
</reference>
<gene>
    <name evidence="3" type="ORF">DFQ00_113146</name>
    <name evidence="4" type="ORF">HUB98_08955</name>
</gene>
<evidence type="ECO:0000313" key="6">
    <source>
        <dbReference type="Proteomes" id="UP000509327"/>
    </source>
</evidence>
<dbReference type="EMBL" id="CP054614">
    <property type="protein sequence ID" value="QKS56456.1"/>
    <property type="molecule type" value="Genomic_DNA"/>
</dbReference>
<keyword evidence="2" id="KW-1133">Transmembrane helix</keyword>
<evidence type="ECO:0000313" key="5">
    <source>
        <dbReference type="Proteomes" id="UP000247790"/>
    </source>
</evidence>
<feature type="region of interest" description="Disordered" evidence="1">
    <location>
        <begin position="97"/>
        <end position="116"/>
    </location>
</feature>
<dbReference type="RefSeq" id="WP_110898077.1">
    <property type="nucleotide sequence ID" value="NZ_CP054614.1"/>
</dbReference>
<feature type="compositionally biased region" description="Polar residues" evidence="1">
    <location>
        <begin position="17"/>
        <end position="32"/>
    </location>
</feature>
<sequence>MGEPNNIIKFPIPDSESGPQISSFLTKNESVASPQTTAIYERILTQLRAKDFHFESSDKKNYINTPLKYSRELKVDLPKKGDSMDESTKMMLERLERDSREREERYHKDAQEREQRFRDEVKEQADLYRTEAKEREERIEKMINGLSTEIKEIRSEASQTTKHVQSMVTSNTWGFIATVLAIVALAVTLFIALSPQSNNGQTSNSNPTKVESTK</sequence>
<dbReference type="EMBL" id="QJSW01000013">
    <property type="protein sequence ID" value="PYE47552.1"/>
    <property type="molecule type" value="Genomic_DNA"/>
</dbReference>
<evidence type="ECO:0000313" key="4">
    <source>
        <dbReference type="EMBL" id="QKS56456.1"/>
    </source>
</evidence>
<reference evidence="4 6" key="2">
    <citation type="submission" date="2020-06" db="EMBL/GenBank/DDBJ databases">
        <title>Complete genome of Paenibacillus barcinonensis KACC11450.</title>
        <authorList>
            <person name="Kim M."/>
            <person name="Park Y.-J."/>
            <person name="Shin J.-H."/>
        </authorList>
    </citation>
    <scope>NUCLEOTIDE SEQUENCE [LARGE SCALE GENOMIC DNA]</scope>
    <source>
        <strain evidence="4 6">KACC11450</strain>
    </source>
</reference>
<organism evidence="3 5">
    <name type="scientific">Paenibacillus barcinonensis</name>
    <dbReference type="NCBI Taxonomy" id="198119"/>
    <lineage>
        <taxon>Bacteria</taxon>
        <taxon>Bacillati</taxon>
        <taxon>Bacillota</taxon>
        <taxon>Bacilli</taxon>
        <taxon>Bacillales</taxon>
        <taxon>Paenibacillaceae</taxon>
        <taxon>Paenibacillus</taxon>
    </lineage>
</organism>
<dbReference type="Proteomes" id="UP000509327">
    <property type="component" value="Chromosome"/>
</dbReference>
<dbReference type="Proteomes" id="UP000247790">
    <property type="component" value="Unassembled WGS sequence"/>
</dbReference>
<dbReference type="AlphaFoldDB" id="A0A2V4VMN8"/>
<feature type="transmembrane region" description="Helical" evidence="2">
    <location>
        <begin position="173"/>
        <end position="193"/>
    </location>
</feature>
<keyword evidence="2" id="KW-0472">Membrane</keyword>
<accession>A0A2V4VMN8</accession>
<evidence type="ECO:0000313" key="3">
    <source>
        <dbReference type="EMBL" id="PYE47552.1"/>
    </source>
</evidence>
<keyword evidence="6" id="KW-1185">Reference proteome</keyword>
<keyword evidence="2" id="KW-0812">Transmembrane</keyword>
<name>A0A2V4VMN8_PAEBA</name>
<protein>
    <submittedName>
        <fullName evidence="3">Uncharacterized protein</fullName>
    </submittedName>
</protein>